<accession>A0A2N0QK15</accession>
<name>A0A2N0QK15_9GLOM</name>
<dbReference type="EMBL" id="LLXH01007705">
    <property type="protein sequence ID" value="PKC51405.1"/>
    <property type="molecule type" value="Genomic_DNA"/>
</dbReference>
<feature type="non-terminal residue" evidence="2">
    <location>
        <position position="218"/>
    </location>
</feature>
<dbReference type="Pfam" id="PF22505">
    <property type="entry name" value="RNase_J_b_CASP"/>
    <property type="match status" value="1"/>
</dbReference>
<dbReference type="Proteomes" id="UP000232688">
    <property type="component" value="Unassembled WGS sequence"/>
</dbReference>
<dbReference type="PANTHER" id="PTHR43694">
    <property type="entry name" value="RIBONUCLEASE J"/>
    <property type="match status" value="1"/>
</dbReference>
<protein>
    <recommendedName>
        <fullName evidence="1">Ribonuclease J beta-CASP domain-containing protein</fullName>
    </recommendedName>
</protein>
<dbReference type="SUPFAM" id="SSF56281">
    <property type="entry name" value="Metallo-hydrolase/oxidoreductase"/>
    <property type="match status" value="1"/>
</dbReference>
<reference evidence="2 3" key="2">
    <citation type="submission" date="2017-10" db="EMBL/GenBank/DDBJ databases">
        <title>Genome analyses suggest a sexual origin of heterokaryosis in a supposedly ancient asexual fungus.</title>
        <authorList>
            <person name="Corradi N."/>
            <person name="Sedzielewska K."/>
            <person name="Noel J."/>
            <person name="Charron P."/>
            <person name="Farinelli L."/>
            <person name="Marton T."/>
            <person name="Kruger M."/>
            <person name="Pelin A."/>
            <person name="Brachmann A."/>
            <person name="Corradi N."/>
        </authorList>
    </citation>
    <scope>NUCLEOTIDE SEQUENCE [LARGE SCALE GENOMIC DNA]</scope>
    <source>
        <strain evidence="2 3">A1</strain>
    </source>
</reference>
<feature type="domain" description="Ribonuclease J beta-CASP" evidence="1">
    <location>
        <begin position="124"/>
        <end position="217"/>
    </location>
</feature>
<evidence type="ECO:0000313" key="2">
    <source>
        <dbReference type="EMBL" id="PKC51405.1"/>
    </source>
</evidence>
<dbReference type="Gene3D" id="3.40.50.10710">
    <property type="entry name" value="Metallo-hydrolase/oxidoreductase"/>
    <property type="match status" value="1"/>
</dbReference>
<dbReference type="InterPro" id="IPR036866">
    <property type="entry name" value="RibonucZ/Hydroxyglut_hydro"/>
</dbReference>
<comment type="caution">
    <text evidence="2">The sequence shown here is derived from an EMBL/GenBank/DDBJ whole genome shotgun (WGS) entry which is preliminary data.</text>
</comment>
<gene>
    <name evidence="2" type="ORF">RhiirA1_483815</name>
</gene>
<evidence type="ECO:0000259" key="1">
    <source>
        <dbReference type="Pfam" id="PF22505"/>
    </source>
</evidence>
<evidence type="ECO:0000313" key="3">
    <source>
        <dbReference type="Proteomes" id="UP000232688"/>
    </source>
</evidence>
<dbReference type="InterPro" id="IPR042173">
    <property type="entry name" value="RNase_J_2"/>
</dbReference>
<proteinExistence type="predicted"/>
<dbReference type="InterPro" id="IPR055132">
    <property type="entry name" value="RNase_J_b_CASP"/>
</dbReference>
<dbReference type="VEuPathDB" id="FungiDB:RhiirA1_483815"/>
<sequence length="218" mass="24247">MAMKIILEEHKILRESTLIEINSNSTLDFGNIQVNFFRTSHSIPDCLGILFDTPEGKIVHTGDFKFDLTPVNDQYSDIHKMAKIGEDGILLLISESTNAERPGSTPSEKEVGKHIEEAFYSATGKVIISTFASNVNRVQQIVEACKKTNRKLALLGRSMVNVVSVARQRGYLDIPDWMLVDARDVRQLPPERVVVLCTGSQGEPLAALSRFSTNSNRD</sequence>
<dbReference type="PANTHER" id="PTHR43694:SF4">
    <property type="entry name" value="RIBONUCLEASE J 2"/>
    <property type="match status" value="1"/>
</dbReference>
<organism evidence="2 3">
    <name type="scientific">Rhizophagus irregularis</name>
    <dbReference type="NCBI Taxonomy" id="588596"/>
    <lineage>
        <taxon>Eukaryota</taxon>
        <taxon>Fungi</taxon>
        <taxon>Fungi incertae sedis</taxon>
        <taxon>Mucoromycota</taxon>
        <taxon>Glomeromycotina</taxon>
        <taxon>Glomeromycetes</taxon>
        <taxon>Glomerales</taxon>
        <taxon>Glomeraceae</taxon>
        <taxon>Rhizophagus</taxon>
    </lineage>
</organism>
<reference evidence="2 3" key="1">
    <citation type="submission" date="2017-10" db="EMBL/GenBank/DDBJ databases">
        <title>Extensive intraspecific genome diversity in a model arbuscular mycorrhizal fungus.</title>
        <authorList>
            <person name="Chen E.C.H."/>
            <person name="Morin E."/>
            <person name="Baudet D."/>
            <person name="Noel J."/>
            <person name="Ndikumana S."/>
            <person name="Charron P."/>
            <person name="St-Onge C."/>
            <person name="Giorgi J."/>
            <person name="Grigoriev I.V."/>
            <person name="Roux C."/>
            <person name="Martin F.M."/>
            <person name="Corradi N."/>
        </authorList>
    </citation>
    <scope>NUCLEOTIDE SEQUENCE [LARGE SCALE GENOMIC DNA]</scope>
    <source>
        <strain evidence="2 3">A1</strain>
    </source>
</reference>
<dbReference type="AlphaFoldDB" id="A0A2N0QK15"/>